<dbReference type="SUPFAM" id="SSF50969">
    <property type="entry name" value="YVTN repeat-like/Quinoprotein amine dehydrogenase"/>
    <property type="match status" value="1"/>
</dbReference>
<proteinExistence type="predicted"/>
<feature type="repeat" description="WD" evidence="1">
    <location>
        <begin position="100"/>
        <end position="140"/>
    </location>
</feature>
<dbReference type="InterPro" id="IPR015943">
    <property type="entry name" value="WD40/YVTN_repeat-like_dom_sf"/>
</dbReference>
<dbReference type="EMBL" id="JBFTWV010000260">
    <property type="protein sequence ID" value="KAL2783177.1"/>
    <property type="molecule type" value="Genomic_DNA"/>
</dbReference>
<keyword evidence="3" id="KW-1185">Reference proteome</keyword>
<organism evidence="2 3">
    <name type="scientific">Aspergillus keveii</name>
    <dbReference type="NCBI Taxonomy" id="714993"/>
    <lineage>
        <taxon>Eukaryota</taxon>
        <taxon>Fungi</taxon>
        <taxon>Dikarya</taxon>
        <taxon>Ascomycota</taxon>
        <taxon>Pezizomycotina</taxon>
        <taxon>Eurotiomycetes</taxon>
        <taxon>Eurotiomycetidae</taxon>
        <taxon>Eurotiales</taxon>
        <taxon>Aspergillaceae</taxon>
        <taxon>Aspergillus</taxon>
        <taxon>Aspergillus subgen. Nidulantes</taxon>
    </lineage>
</organism>
<accession>A0ABR4FJC1</accession>
<keyword evidence="1" id="KW-0853">WD repeat</keyword>
<gene>
    <name evidence="2" type="ORF">BJX66DRAFT_138214</name>
</gene>
<dbReference type="PANTHER" id="PTHR19879">
    <property type="entry name" value="TRANSCRIPTION INITIATION FACTOR TFIID"/>
    <property type="match status" value="1"/>
</dbReference>
<dbReference type="PROSITE" id="PS50082">
    <property type="entry name" value="WD_REPEATS_2"/>
    <property type="match status" value="1"/>
</dbReference>
<evidence type="ECO:0000313" key="3">
    <source>
        <dbReference type="Proteomes" id="UP001610563"/>
    </source>
</evidence>
<comment type="caution">
    <text evidence="2">The sequence shown here is derived from an EMBL/GenBank/DDBJ whole genome shotgun (WGS) entry which is preliminary data.</text>
</comment>
<protein>
    <submittedName>
        <fullName evidence="2">Quino protein amine dehydrogenase</fullName>
    </submittedName>
</protein>
<reference evidence="2 3" key="1">
    <citation type="submission" date="2024-07" db="EMBL/GenBank/DDBJ databases">
        <title>Section-level genome sequencing and comparative genomics of Aspergillus sections Usti and Cavernicolus.</title>
        <authorList>
            <consortium name="Lawrence Berkeley National Laboratory"/>
            <person name="Nybo J.L."/>
            <person name="Vesth T.C."/>
            <person name="Theobald S."/>
            <person name="Frisvad J.C."/>
            <person name="Larsen T.O."/>
            <person name="Kjaerboelling I."/>
            <person name="Rothschild-Mancinelli K."/>
            <person name="Lyhne E.K."/>
            <person name="Kogle M.E."/>
            <person name="Barry K."/>
            <person name="Clum A."/>
            <person name="Na H."/>
            <person name="Ledsgaard L."/>
            <person name="Lin J."/>
            <person name="Lipzen A."/>
            <person name="Kuo A."/>
            <person name="Riley R."/>
            <person name="Mondo S."/>
            <person name="Labutti K."/>
            <person name="Haridas S."/>
            <person name="Pangalinan J."/>
            <person name="Salamov A.A."/>
            <person name="Simmons B.A."/>
            <person name="Magnuson J.K."/>
            <person name="Chen J."/>
            <person name="Drula E."/>
            <person name="Henrissat B."/>
            <person name="Wiebenga A."/>
            <person name="Lubbers R.J."/>
            <person name="Gomes A.C."/>
            <person name="Makela M.R."/>
            <person name="Stajich J."/>
            <person name="Grigoriev I.V."/>
            <person name="Mortensen U.H."/>
            <person name="De Vries R.P."/>
            <person name="Baker S.E."/>
            <person name="Andersen M.R."/>
        </authorList>
    </citation>
    <scope>NUCLEOTIDE SEQUENCE [LARGE SCALE GENOMIC DNA]</scope>
    <source>
        <strain evidence="2 3">CBS 209.92</strain>
    </source>
</reference>
<dbReference type="Proteomes" id="UP001610563">
    <property type="component" value="Unassembled WGS sequence"/>
</dbReference>
<dbReference type="InterPro" id="IPR011044">
    <property type="entry name" value="Quino_amine_DH_bsu"/>
</dbReference>
<dbReference type="PANTHER" id="PTHR19879:SF9">
    <property type="entry name" value="TRANSCRIPTION INITIATION FACTOR TFIID SUBUNIT 5"/>
    <property type="match status" value="1"/>
</dbReference>
<dbReference type="Pfam" id="PF07676">
    <property type="entry name" value="PD40"/>
    <property type="match status" value="1"/>
</dbReference>
<name>A0ABR4FJC1_9EURO</name>
<dbReference type="SMART" id="SM00320">
    <property type="entry name" value="WD40"/>
    <property type="match status" value="3"/>
</dbReference>
<dbReference type="Pfam" id="PF00400">
    <property type="entry name" value="WD40"/>
    <property type="match status" value="2"/>
</dbReference>
<sequence length="292" mass="32702">MMSFVSFLPSDQSSNGVLYKHTPQLLLLHQREAWPGRHSSTTCHSGSPRAEAPDWTALVQTLEVDYTPKALVFSPNGKTIAGSSRGTIQLWDLTTGDSKLQIHSLDMKRVAFSPDNNILASVSQATISFWDTATGERLRDIKTVPPIETRVAFSPNSQRLVFGSYRGLHLFKVSTGEEELFFELHDVRVKDIVFVPDGERVLILQQHDNLWLSVSLIDMIKGEQRQLNCGHGGPDSVALSPIGTTRALSWRCCPQGYLLSRQQVHRVSFREQFHLDLGYILIQPKANSSPCY</sequence>
<dbReference type="Gene3D" id="2.130.10.10">
    <property type="entry name" value="YVTN repeat-like/Quinoprotein amine dehydrogenase"/>
    <property type="match status" value="2"/>
</dbReference>
<evidence type="ECO:0000313" key="2">
    <source>
        <dbReference type="EMBL" id="KAL2783177.1"/>
    </source>
</evidence>
<dbReference type="InterPro" id="IPR011659">
    <property type="entry name" value="WD40"/>
</dbReference>
<dbReference type="InterPro" id="IPR001680">
    <property type="entry name" value="WD40_rpt"/>
</dbReference>
<evidence type="ECO:0000256" key="1">
    <source>
        <dbReference type="PROSITE-ProRule" id="PRU00221"/>
    </source>
</evidence>